<evidence type="ECO:0000256" key="9">
    <source>
        <dbReference type="ARBA" id="ARBA00022833"/>
    </source>
</evidence>
<dbReference type="Pfam" id="PF17760">
    <property type="entry name" value="UvrA_inter"/>
    <property type="match status" value="1"/>
</dbReference>
<keyword evidence="8" id="KW-0863">Zinc-finger</keyword>
<reference evidence="18 19" key="1">
    <citation type="journal article" date="2016" name="Nat. Commun.">
        <title>Thousands of microbial genomes shed light on interconnected biogeochemical processes in an aquifer system.</title>
        <authorList>
            <person name="Anantharaman K."/>
            <person name="Brown C.T."/>
            <person name="Hug L.A."/>
            <person name="Sharon I."/>
            <person name="Castelle C.J."/>
            <person name="Probst A.J."/>
            <person name="Thomas B.C."/>
            <person name="Singh A."/>
            <person name="Wilkins M.J."/>
            <person name="Karaoz U."/>
            <person name="Brodie E.L."/>
            <person name="Williams K.H."/>
            <person name="Hubbard S.S."/>
            <person name="Banfield J.F."/>
        </authorList>
    </citation>
    <scope>NUCLEOTIDE SEQUENCE [LARGE SCALE GENOMIC DNA]</scope>
</reference>
<dbReference type="GO" id="GO:0003677">
    <property type="term" value="F:DNA binding"/>
    <property type="evidence" value="ECO:0007669"/>
    <property type="project" value="UniProtKB-KW"/>
</dbReference>
<organism evidence="18 19">
    <name type="scientific">Candidatus Blackburnbacteria bacterium RIFCSPLOWO2_01_FULL_40_20</name>
    <dbReference type="NCBI Taxonomy" id="1797519"/>
    <lineage>
        <taxon>Bacteria</taxon>
        <taxon>Candidatus Blackburniibacteriota</taxon>
    </lineage>
</organism>
<comment type="similarity">
    <text evidence="14">Belongs to the ABC transporter superfamily. UvrA family.</text>
</comment>
<evidence type="ECO:0000259" key="17">
    <source>
        <dbReference type="PROSITE" id="PS50893"/>
    </source>
</evidence>
<dbReference type="NCBIfam" id="NF001503">
    <property type="entry name" value="PRK00349.1"/>
    <property type="match status" value="1"/>
</dbReference>
<dbReference type="Proteomes" id="UP000178659">
    <property type="component" value="Unassembled WGS sequence"/>
</dbReference>
<evidence type="ECO:0000256" key="12">
    <source>
        <dbReference type="ARBA" id="ARBA00023125"/>
    </source>
</evidence>
<dbReference type="InterPro" id="IPR041552">
    <property type="entry name" value="UvrA_DNA-bd"/>
</dbReference>
<dbReference type="SUPFAM" id="SSF52540">
    <property type="entry name" value="P-loop containing nucleoside triphosphate hydrolases"/>
    <property type="match status" value="2"/>
</dbReference>
<dbReference type="InterPro" id="IPR003439">
    <property type="entry name" value="ABC_transporter-like_ATP-bd"/>
</dbReference>
<comment type="subcellular location">
    <subcellularLocation>
        <location evidence="1">Cytoplasm</location>
    </subcellularLocation>
</comment>
<keyword evidence="3" id="KW-0479">Metal-binding</keyword>
<dbReference type="Gene3D" id="3.30.1490.20">
    <property type="entry name" value="ATP-grasp fold, A domain"/>
    <property type="match status" value="1"/>
</dbReference>
<evidence type="ECO:0000256" key="8">
    <source>
        <dbReference type="ARBA" id="ARBA00022771"/>
    </source>
</evidence>
<keyword evidence="12" id="KW-0238">DNA-binding</keyword>
<dbReference type="CDD" id="cd03271">
    <property type="entry name" value="ABC_UvrA_II"/>
    <property type="match status" value="1"/>
</dbReference>
<dbReference type="PROSITE" id="PS50893">
    <property type="entry name" value="ABC_TRANSPORTER_2"/>
    <property type="match status" value="1"/>
</dbReference>
<keyword evidence="6" id="KW-0227">DNA damage</keyword>
<dbReference type="NCBIfam" id="TIGR00630">
    <property type="entry name" value="uvra"/>
    <property type="match status" value="1"/>
</dbReference>
<evidence type="ECO:0000256" key="11">
    <source>
        <dbReference type="ARBA" id="ARBA00022881"/>
    </source>
</evidence>
<sequence>MDNYIKVRGARQHNLKNISVDIPKNKLVVFTGLSGSGKSSLAFDTIYAEGQRRYVESLSTYARQFLGIMNKPDVDAIEGLSPAISIEQKTTSHNPRSTVGTVTEIYDYLRLLFARIGHPHCPTCGREITQQTVDQITDQTLHLIKESLTKNKIARFIVMSPIVQDRKGEFNNLLENLRAKGFTRVRIDGHFFGLEEEIYLIKTNKHTIDAVTDRISIEKSQLKEKVSEENFRSRLSQSIEQALALSEGLVIVSEIQDSGFSMPEKPKTFEDHLFSEKFSCPVDNISFPDIEPRTFSFNSPHGACPTCSGIGTLLKIDPDKIINPRLTLAEGGILPYSSTFEKDTWHSRLIALVAISNGFSADIPLGQLSQKDLEILLWGTGSKVYKVRGTNRFGRQTKIEEQFVGIVSELERRYSQTDSDFVRSEIRKYMVEKICPDCLGARLKPEALSITIAGKSIIDITRLQITPTKEFIDSLANSQDLLSSREKEIAKLILKEISARLAFLISVGLDYLTIDRSAGSLSGGEAQRIRLASQIGSGLTGVLYVLDEPTIGLHQRDNQRLINTLRKLRDLGNSVIVVEHDREMIESSDWIFDFGPGAGKNGGMIVSQGTTKDIIADEHSVTGKYLSGKKNLFVGKDTPLRPDLIGATEGQADKEKTLRLLGANLYNLKNVDLAIPLGNLVCLTGVSGSGKSTLLVDTLYPVLKEVLEIRRFREDRTLKPLHYEKLEGVENITRALLIDQSPIGRTPRSNPATYTCVFNPIRDLYAQTGESKVRGFKPGRFSFNVKGGRCEACEGQGVNKIEMQFLSDIYVTCEICNGTRYNRETLEVEWHGKNIADVLKMTVEQAREFFANIPMIADKLDTLLSVGLDYIELGQAAPTLSGGEAQRVKLASELSKRAGTSTLYLLDEPTTGLHFADLEKLIRVFRQLVAKGNTVVVIEHNLDVIKNADWIIDLGPEGGQKGGQIIAQGTPKDMSKVKDSYTGQFLKNII</sequence>
<evidence type="ECO:0000256" key="5">
    <source>
        <dbReference type="ARBA" id="ARBA00022741"/>
    </source>
</evidence>
<keyword evidence="13" id="KW-0234">DNA repair</keyword>
<keyword evidence="5" id="KW-0547">Nucleotide-binding</keyword>
<evidence type="ECO:0000256" key="13">
    <source>
        <dbReference type="ARBA" id="ARBA00023204"/>
    </source>
</evidence>
<dbReference type="InterPro" id="IPR017871">
    <property type="entry name" value="ABC_transporter-like_CS"/>
</dbReference>
<dbReference type="InterPro" id="IPR013815">
    <property type="entry name" value="ATP_grasp_subdomain_1"/>
</dbReference>
<evidence type="ECO:0000256" key="7">
    <source>
        <dbReference type="ARBA" id="ARBA00022769"/>
    </source>
</evidence>
<dbReference type="InterPro" id="IPR041102">
    <property type="entry name" value="UvrA_inter"/>
</dbReference>
<keyword evidence="9" id="KW-0862">Zinc</keyword>
<dbReference type="Gene3D" id="1.20.1580.10">
    <property type="entry name" value="ABC transporter ATPase like domain"/>
    <property type="match status" value="2"/>
</dbReference>
<keyword evidence="4" id="KW-0677">Repeat</keyword>
<keyword evidence="7" id="KW-0228">DNA excision</keyword>
<dbReference type="GO" id="GO:0006289">
    <property type="term" value="P:nucleotide-excision repair"/>
    <property type="evidence" value="ECO:0007669"/>
    <property type="project" value="InterPro"/>
</dbReference>
<keyword evidence="2" id="KW-0963">Cytoplasm</keyword>
<dbReference type="GO" id="GO:0016887">
    <property type="term" value="F:ATP hydrolysis activity"/>
    <property type="evidence" value="ECO:0007669"/>
    <property type="project" value="InterPro"/>
</dbReference>
<protein>
    <recommendedName>
        <fullName evidence="15">UvrABC system protein A</fullName>
    </recommendedName>
    <alternativeName>
        <fullName evidence="16">Excinuclease ABC subunit A</fullName>
    </alternativeName>
</protein>
<evidence type="ECO:0000256" key="2">
    <source>
        <dbReference type="ARBA" id="ARBA00022490"/>
    </source>
</evidence>
<name>A0A1G1VCF9_9BACT</name>
<dbReference type="GO" id="GO:0005524">
    <property type="term" value="F:ATP binding"/>
    <property type="evidence" value="ECO:0007669"/>
    <property type="project" value="UniProtKB-KW"/>
</dbReference>
<dbReference type="PROSITE" id="PS00211">
    <property type="entry name" value="ABC_TRANSPORTER_1"/>
    <property type="match status" value="2"/>
</dbReference>
<dbReference type="Gene3D" id="1.10.8.280">
    <property type="entry name" value="ABC transporter ATPase domain-like"/>
    <property type="match status" value="1"/>
</dbReference>
<comment type="caution">
    <text evidence="18">The sequence shown here is derived from an EMBL/GenBank/DDBJ whole genome shotgun (WGS) entry which is preliminary data.</text>
</comment>
<evidence type="ECO:0000256" key="6">
    <source>
        <dbReference type="ARBA" id="ARBA00022763"/>
    </source>
</evidence>
<dbReference type="GO" id="GO:0005737">
    <property type="term" value="C:cytoplasm"/>
    <property type="evidence" value="ECO:0007669"/>
    <property type="project" value="UniProtKB-SubCell"/>
</dbReference>
<dbReference type="FunFam" id="1.20.1580.10:FF:000002">
    <property type="entry name" value="UvrABC system protein A"/>
    <property type="match status" value="1"/>
</dbReference>
<gene>
    <name evidence="18" type="ORF">A3A77_03330</name>
</gene>
<evidence type="ECO:0000256" key="10">
    <source>
        <dbReference type="ARBA" id="ARBA00022840"/>
    </source>
</evidence>
<feature type="domain" description="ABC transporter" evidence="17">
    <location>
        <begin position="652"/>
        <end position="987"/>
    </location>
</feature>
<evidence type="ECO:0000313" key="18">
    <source>
        <dbReference type="EMBL" id="OGY13075.1"/>
    </source>
</evidence>
<dbReference type="PANTHER" id="PTHR43152:SF3">
    <property type="entry name" value="UVRABC SYSTEM PROTEIN A"/>
    <property type="match status" value="1"/>
</dbReference>
<dbReference type="Gene3D" id="3.40.50.300">
    <property type="entry name" value="P-loop containing nucleotide triphosphate hydrolases"/>
    <property type="match status" value="2"/>
</dbReference>
<evidence type="ECO:0000313" key="19">
    <source>
        <dbReference type="Proteomes" id="UP000178659"/>
    </source>
</evidence>
<evidence type="ECO:0000256" key="1">
    <source>
        <dbReference type="ARBA" id="ARBA00004496"/>
    </source>
</evidence>
<dbReference type="GO" id="GO:0004518">
    <property type="term" value="F:nuclease activity"/>
    <property type="evidence" value="ECO:0007669"/>
    <property type="project" value="UniProtKB-KW"/>
</dbReference>
<dbReference type="AlphaFoldDB" id="A0A1G1VCF9"/>
<keyword evidence="10" id="KW-0067">ATP-binding</keyword>
<evidence type="ECO:0000256" key="4">
    <source>
        <dbReference type="ARBA" id="ARBA00022737"/>
    </source>
</evidence>
<proteinExistence type="inferred from homology"/>
<dbReference type="FunFam" id="3.40.50.300:FF:000028">
    <property type="entry name" value="UvrABC system protein A"/>
    <property type="match status" value="1"/>
</dbReference>
<dbReference type="PANTHER" id="PTHR43152">
    <property type="entry name" value="UVRABC SYSTEM PROTEIN A"/>
    <property type="match status" value="1"/>
</dbReference>
<accession>A0A1G1VCF9</accession>
<keyword evidence="11" id="KW-0267">Excision nuclease</keyword>
<dbReference type="GO" id="GO:0008270">
    <property type="term" value="F:zinc ion binding"/>
    <property type="evidence" value="ECO:0007669"/>
    <property type="project" value="UniProtKB-KW"/>
</dbReference>
<evidence type="ECO:0000256" key="16">
    <source>
        <dbReference type="ARBA" id="ARBA00042156"/>
    </source>
</evidence>
<dbReference type="Pfam" id="PF17755">
    <property type="entry name" value="UvrA_DNA-bind"/>
    <property type="match status" value="1"/>
</dbReference>
<dbReference type="GO" id="GO:0009380">
    <property type="term" value="C:excinuclease repair complex"/>
    <property type="evidence" value="ECO:0007669"/>
    <property type="project" value="InterPro"/>
</dbReference>
<dbReference type="EMBL" id="MHCC01000021">
    <property type="protein sequence ID" value="OGY13075.1"/>
    <property type="molecule type" value="Genomic_DNA"/>
</dbReference>
<evidence type="ECO:0000256" key="3">
    <source>
        <dbReference type="ARBA" id="ARBA00022723"/>
    </source>
</evidence>
<evidence type="ECO:0000256" key="15">
    <source>
        <dbReference type="ARBA" id="ARBA00039316"/>
    </source>
</evidence>
<evidence type="ECO:0000256" key="14">
    <source>
        <dbReference type="ARBA" id="ARBA00038000"/>
    </source>
</evidence>
<dbReference type="CDD" id="cd03270">
    <property type="entry name" value="ABC_UvrA_I"/>
    <property type="match status" value="1"/>
</dbReference>
<dbReference type="InterPro" id="IPR027417">
    <property type="entry name" value="P-loop_NTPase"/>
</dbReference>
<dbReference type="InterPro" id="IPR004602">
    <property type="entry name" value="UvrA"/>
</dbReference>